<reference evidence="2" key="1">
    <citation type="journal article" date="2013" name="Genome Biol. Evol.">
        <title>Punctuated emergences of genetic and phenotypic innovations in eumetazoan, bilaterian, euteleostome, and hominidae ancestors.</title>
        <authorList>
            <person name="Wenger Y."/>
            <person name="Galliot B."/>
        </authorList>
    </citation>
    <scope>NUCLEOTIDE SEQUENCE</scope>
    <source>
        <tissue evidence="2">Whole animals</tissue>
    </source>
</reference>
<feature type="transmembrane region" description="Helical" evidence="1">
    <location>
        <begin position="209"/>
        <end position="229"/>
    </location>
</feature>
<protein>
    <submittedName>
        <fullName evidence="2">Transmembrane protein 101</fullName>
    </submittedName>
</protein>
<keyword evidence="1" id="KW-1133">Transmembrane helix</keyword>
<name>T2M7X6_HYDVU</name>
<keyword evidence="1 2" id="KW-0812">Transmembrane</keyword>
<feature type="transmembrane region" description="Helical" evidence="1">
    <location>
        <begin position="149"/>
        <end position="169"/>
    </location>
</feature>
<sequence>LSMAKQMSSDKKDPLLSRDILMRASSESACFVLTRYPYLSAILLMIITGEQSKTTDLNERKYYIYVHVGLYFVSATLMAYNLFGLKKLFALVNVFHTIIVTCLEYEPSRHGEHIAIRLLIRNFGIIGCYLMVAGGLGETNEKLLPNKNLMSFGIRIIGAFSILSAVLIWNSKEELQIYLQALPTGTLLVYAIIFPLVICGVCIYSGYHVVLTCKVLTLLLLIITLIDFAHISSNFKQSISWVSIYVTCRHIPIMGALLLVNKSY</sequence>
<dbReference type="OrthoDB" id="6082754at2759"/>
<evidence type="ECO:0000313" key="2">
    <source>
        <dbReference type="EMBL" id="CDG68035.1"/>
    </source>
</evidence>
<keyword evidence="1" id="KW-0472">Membrane</keyword>
<accession>T2M7X6</accession>
<feature type="transmembrane region" description="Helical" evidence="1">
    <location>
        <begin position="118"/>
        <end position="137"/>
    </location>
</feature>
<dbReference type="PANTHER" id="PTHR31034:SF2">
    <property type="entry name" value="TRANSMEMBRANE PROTEIN 101"/>
    <property type="match status" value="1"/>
</dbReference>
<dbReference type="PANTHER" id="PTHR31034">
    <property type="entry name" value="TRANSMEMBRANE PROTEIN 101"/>
    <property type="match status" value="1"/>
</dbReference>
<dbReference type="Pfam" id="PF15111">
    <property type="entry name" value="TMEM101"/>
    <property type="match status" value="1"/>
</dbReference>
<feature type="transmembrane region" description="Helical" evidence="1">
    <location>
        <begin position="181"/>
        <end position="203"/>
    </location>
</feature>
<gene>
    <name evidence="2" type="primary">TMEM101</name>
</gene>
<dbReference type="AlphaFoldDB" id="T2M7X6"/>
<evidence type="ECO:0000256" key="1">
    <source>
        <dbReference type="SAM" id="Phobius"/>
    </source>
</evidence>
<feature type="transmembrane region" description="Helical" evidence="1">
    <location>
        <begin position="241"/>
        <end position="260"/>
    </location>
</feature>
<proteinExistence type="evidence at transcript level"/>
<feature type="non-terminal residue" evidence="2">
    <location>
        <position position="1"/>
    </location>
</feature>
<dbReference type="GO" id="GO:0043123">
    <property type="term" value="P:positive regulation of canonical NF-kappaB signal transduction"/>
    <property type="evidence" value="ECO:0007669"/>
    <property type="project" value="TreeGrafter"/>
</dbReference>
<dbReference type="InterPro" id="IPR029371">
    <property type="entry name" value="TMEM101"/>
</dbReference>
<organism evidence="2">
    <name type="scientific">Hydra vulgaris</name>
    <name type="common">Hydra</name>
    <name type="synonym">Hydra attenuata</name>
    <dbReference type="NCBI Taxonomy" id="6087"/>
    <lineage>
        <taxon>Eukaryota</taxon>
        <taxon>Metazoa</taxon>
        <taxon>Cnidaria</taxon>
        <taxon>Hydrozoa</taxon>
        <taxon>Hydroidolina</taxon>
        <taxon>Anthoathecata</taxon>
        <taxon>Aplanulata</taxon>
        <taxon>Hydridae</taxon>
        <taxon>Hydra</taxon>
    </lineage>
</organism>
<feature type="transmembrane region" description="Helical" evidence="1">
    <location>
        <begin position="62"/>
        <end position="82"/>
    </location>
</feature>
<dbReference type="EMBL" id="HAAD01001803">
    <property type="protein sequence ID" value="CDG68035.1"/>
    <property type="molecule type" value="mRNA"/>
</dbReference>